<keyword evidence="5 10" id="KW-0560">Oxidoreductase</keyword>
<keyword evidence="8" id="KW-1133">Transmembrane helix</keyword>
<dbReference type="RefSeq" id="WP_379710712.1">
    <property type="nucleotide sequence ID" value="NZ_JBHTBS010000003.1"/>
</dbReference>
<evidence type="ECO:0000256" key="5">
    <source>
        <dbReference type="ARBA" id="ARBA00023002"/>
    </source>
</evidence>
<comment type="similarity">
    <text evidence="1">Belongs to the NADH dehydrogenase family.</text>
</comment>
<keyword evidence="6" id="KW-0520">NAD</keyword>
<keyword evidence="3" id="KW-0285">Flavoprotein</keyword>
<dbReference type="InterPro" id="IPR045024">
    <property type="entry name" value="NDH-2"/>
</dbReference>
<dbReference type="GO" id="GO:0016491">
    <property type="term" value="F:oxidoreductase activity"/>
    <property type="evidence" value="ECO:0007669"/>
    <property type="project" value="UniProtKB-KW"/>
</dbReference>
<keyword evidence="11" id="KW-1185">Reference proteome</keyword>
<evidence type="ECO:0000256" key="2">
    <source>
        <dbReference type="ARBA" id="ARBA00012637"/>
    </source>
</evidence>
<dbReference type="Gene3D" id="3.50.50.100">
    <property type="match status" value="1"/>
</dbReference>
<dbReference type="PRINTS" id="PR00411">
    <property type="entry name" value="PNDRDTASEI"/>
</dbReference>
<proteinExistence type="inferred from homology"/>
<comment type="caution">
    <text evidence="10">The sequence shown here is derived from an EMBL/GenBank/DDBJ whole genome shotgun (WGS) entry which is preliminary data.</text>
</comment>
<evidence type="ECO:0000256" key="7">
    <source>
        <dbReference type="ARBA" id="ARBA00047599"/>
    </source>
</evidence>
<keyword evidence="8" id="KW-0472">Membrane</keyword>
<evidence type="ECO:0000256" key="3">
    <source>
        <dbReference type="ARBA" id="ARBA00022630"/>
    </source>
</evidence>
<name>A0ABW2L3I2_9BACT</name>
<dbReference type="EC" id="1.6.5.9" evidence="2"/>
<evidence type="ECO:0000256" key="1">
    <source>
        <dbReference type="ARBA" id="ARBA00005272"/>
    </source>
</evidence>
<dbReference type="SUPFAM" id="SSF51905">
    <property type="entry name" value="FAD/NAD(P)-binding domain"/>
    <property type="match status" value="1"/>
</dbReference>
<keyword evidence="8" id="KW-0812">Transmembrane</keyword>
<feature type="domain" description="FAD/NAD(P)-binding" evidence="9">
    <location>
        <begin position="11"/>
        <end position="331"/>
    </location>
</feature>
<dbReference type="InterPro" id="IPR023753">
    <property type="entry name" value="FAD/NAD-binding_dom"/>
</dbReference>
<dbReference type="Proteomes" id="UP001596472">
    <property type="component" value="Unassembled WGS sequence"/>
</dbReference>
<organism evidence="10 11">
    <name type="scientific">Haloferula chungangensis</name>
    <dbReference type="NCBI Taxonomy" id="1048331"/>
    <lineage>
        <taxon>Bacteria</taxon>
        <taxon>Pseudomonadati</taxon>
        <taxon>Verrucomicrobiota</taxon>
        <taxon>Verrucomicrobiia</taxon>
        <taxon>Verrucomicrobiales</taxon>
        <taxon>Verrucomicrobiaceae</taxon>
        <taxon>Haloferula</taxon>
    </lineage>
</organism>
<evidence type="ECO:0000313" key="10">
    <source>
        <dbReference type="EMBL" id="MFC7336903.1"/>
    </source>
</evidence>
<dbReference type="Pfam" id="PF07992">
    <property type="entry name" value="Pyr_redox_2"/>
    <property type="match status" value="1"/>
</dbReference>
<accession>A0ABW2L3I2</accession>
<reference evidence="11" key="1">
    <citation type="journal article" date="2019" name="Int. J. Syst. Evol. Microbiol.">
        <title>The Global Catalogue of Microorganisms (GCM) 10K type strain sequencing project: providing services to taxonomists for standard genome sequencing and annotation.</title>
        <authorList>
            <consortium name="The Broad Institute Genomics Platform"/>
            <consortium name="The Broad Institute Genome Sequencing Center for Infectious Disease"/>
            <person name="Wu L."/>
            <person name="Ma J."/>
        </authorList>
    </citation>
    <scope>NUCLEOTIDE SEQUENCE [LARGE SCALE GENOMIC DNA]</scope>
    <source>
        <strain evidence="11">CGMCC 4.1467</strain>
    </source>
</reference>
<dbReference type="PANTHER" id="PTHR43706:SF47">
    <property type="entry name" value="EXTERNAL NADH-UBIQUINONE OXIDOREDUCTASE 1, MITOCHONDRIAL-RELATED"/>
    <property type="match status" value="1"/>
</dbReference>
<gene>
    <name evidence="10" type="ORF">ACFQY0_06920</name>
</gene>
<feature type="transmembrane region" description="Helical" evidence="8">
    <location>
        <begin position="388"/>
        <end position="405"/>
    </location>
</feature>
<dbReference type="PANTHER" id="PTHR43706">
    <property type="entry name" value="NADH DEHYDROGENASE"/>
    <property type="match status" value="1"/>
</dbReference>
<dbReference type="PRINTS" id="PR00368">
    <property type="entry name" value="FADPNR"/>
</dbReference>
<evidence type="ECO:0000256" key="8">
    <source>
        <dbReference type="SAM" id="Phobius"/>
    </source>
</evidence>
<keyword evidence="4" id="KW-0274">FAD</keyword>
<evidence type="ECO:0000313" key="11">
    <source>
        <dbReference type="Proteomes" id="UP001596472"/>
    </source>
</evidence>
<evidence type="ECO:0000259" key="9">
    <source>
        <dbReference type="Pfam" id="PF07992"/>
    </source>
</evidence>
<sequence>MMTHGNSTARKVLIIGGGFAGLECARKLAGDARFEVTLVDRTNHHLFQPLLYQVAAASLAAPDIARSIRQILTKAKNVTVLMDEIEKLDPPSKTALGASGTEYHWDYLLLAAGARTSFFGNAEWEQHTLGLKSLADAQTVRRTILTNLERAERSEDPAEQRKLMTVAIVGGGPTGVELAGSFAALLRQSMKDEFRHLKTSDLRIVLIEDSKRILSTFDDDQSEYARHRLELLGAEVLTGHRVSQVDEHCLRFADGTSLEAAAIIWAAGVEAHPLTRQLGVPLADPAGRITPELDLSLPGRPDIFVAGDLVRMSDREGVAVPGVAPAAVQMGQHVAKVLKEELRLEKTRFAEKKHGLRPQFRYFDKGLMAIIGKNVAVVKSGKLKLRGYPAWLAWLLVHILFLIGFRNKLAVLLGWAFAYLKNEPEARIIVHPPAEHP</sequence>
<evidence type="ECO:0000256" key="6">
    <source>
        <dbReference type="ARBA" id="ARBA00023027"/>
    </source>
</evidence>
<protein>
    <recommendedName>
        <fullName evidence="2">NADH:ubiquinone reductase (non-electrogenic)</fullName>
        <ecNumber evidence="2">1.6.5.9</ecNumber>
    </recommendedName>
</protein>
<comment type="catalytic activity">
    <reaction evidence="7">
        <text>a quinone + NADH + H(+) = a quinol + NAD(+)</text>
        <dbReference type="Rhea" id="RHEA:46160"/>
        <dbReference type="ChEBI" id="CHEBI:15378"/>
        <dbReference type="ChEBI" id="CHEBI:24646"/>
        <dbReference type="ChEBI" id="CHEBI:57540"/>
        <dbReference type="ChEBI" id="CHEBI:57945"/>
        <dbReference type="ChEBI" id="CHEBI:132124"/>
        <dbReference type="EC" id="1.6.5.9"/>
    </reaction>
</comment>
<evidence type="ECO:0000256" key="4">
    <source>
        <dbReference type="ARBA" id="ARBA00022827"/>
    </source>
</evidence>
<dbReference type="InterPro" id="IPR036188">
    <property type="entry name" value="FAD/NAD-bd_sf"/>
</dbReference>
<dbReference type="EMBL" id="JBHTBS010000003">
    <property type="protein sequence ID" value="MFC7336903.1"/>
    <property type="molecule type" value="Genomic_DNA"/>
</dbReference>